<organism evidence="3 4">
    <name type="scientific">[Clostridium] symbiosum ATCC 14940</name>
    <dbReference type="NCBI Taxonomy" id="411472"/>
    <lineage>
        <taxon>Bacteria</taxon>
        <taxon>Bacillati</taxon>
        <taxon>Bacillota</taxon>
        <taxon>Clostridia</taxon>
        <taxon>Lachnospirales</taxon>
        <taxon>Lachnospiraceae</taxon>
        <taxon>Otoolea</taxon>
    </lineage>
</organism>
<dbReference type="AlphaFoldDB" id="A0ABC9TUQ6"/>
<proteinExistence type="predicted"/>
<dbReference type="Pfam" id="PF07331">
    <property type="entry name" value="TctB"/>
    <property type="match status" value="1"/>
</dbReference>
<dbReference type="InterPro" id="IPR009936">
    <property type="entry name" value="DUF1468"/>
</dbReference>
<sequence>MKKAGKGRLSELDIIFSIVLGIFCIYLFFLVGAESPAPTATELGAAFWPRIILVLLILLIIVNIVNSLKKLKGSNEKLTAGFNLGEFLKSKLFVGMILVAVMAILMPIIGFIPVSFLFLIAYGVLLGERRIGFLIIVSLVITAILYILFQGALDIMLARGTGIFRDFALFFETKMPF</sequence>
<evidence type="ECO:0000259" key="2">
    <source>
        <dbReference type="Pfam" id="PF07331"/>
    </source>
</evidence>
<dbReference type="Proteomes" id="UP000016491">
    <property type="component" value="Unassembled WGS sequence"/>
</dbReference>
<feature type="transmembrane region" description="Helical" evidence="1">
    <location>
        <begin position="45"/>
        <end position="65"/>
    </location>
</feature>
<protein>
    <recommendedName>
        <fullName evidence="2">DUF1468 domain-containing protein</fullName>
    </recommendedName>
</protein>
<keyword evidence="1" id="KW-1133">Transmembrane helix</keyword>
<accession>A0ABC9TUQ6</accession>
<keyword evidence="1" id="KW-0472">Membrane</keyword>
<feature type="domain" description="DUF1468" evidence="2">
    <location>
        <begin position="15"/>
        <end position="157"/>
    </location>
</feature>
<feature type="transmembrane region" description="Helical" evidence="1">
    <location>
        <begin position="131"/>
        <end position="149"/>
    </location>
</feature>
<feature type="transmembrane region" description="Helical" evidence="1">
    <location>
        <begin position="12"/>
        <end position="33"/>
    </location>
</feature>
<keyword evidence="1" id="KW-0812">Transmembrane</keyword>
<gene>
    <name evidence="3" type="ORF">CLOSYM_03383</name>
</gene>
<evidence type="ECO:0000256" key="1">
    <source>
        <dbReference type="SAM" id="Phobius"/>
    </source>
</evidence>
<reference evidence="3 4" key="1">
    <citation type="submission" date="2013-07" db="EMBL/GenBank/DDBJ databases">
        <authorList>
            <person name="Weinstock G."/>
            <person name="Sodergren E."/>
            <person name="Wylie T."/>
            <person name="Fulton L."/>
            <person name="Fulton R."/>
            <person name="Fronick C."/>
            <person name="O'Laughlin M."/>
            <person name="Godfrey J."/>
            <person name="Miner T."/>
            <person name="Herter B."/>
            <person name="Appelbaum E."/>
            <person name="Cordes M."/>
            <person name="Lek S."/>
            <person name="Wollam A."/>
            <person name="Pepin K.H."/>
            <person name="Palsikar V.B."/>
            <person name="Mitreva M."/>
            <person name="Wilson R.K."/>
        </authorList>
    </citation>
    <scope>NUCLEOTIDE SEQUENCE [LARGE SCALE GENOMIC DNA]</scope>
    <source>
        <strain evidence="3 4">ATCC 14940</strain>
    </source>
</reference>
<evidence type="ECO:0000313" key="4">
    <source>
        <dbReference type="Proteomes" id="UP000016491"/>
    </source>
</evidence>
<feature type="transmembrane region" description="Helical" evidence="1">
    <location>
        <begin position="92"/>
        <end position="125"/>
    </location>
</feature>
<name>A0ABC9TUQ6_CLOSY</name>
<evidence type="ECO:0000313" key="3">
    <source>
        <dbReference type="EMBL" id="ERI75197.1"/>
    </source>
</evidence>
<dbReference type="EMBL" id="AWSU01000267">
    <property type="protein sequence ID" value="ERI75197.1"/>
    <property type="molecule type" value="Genomic_DNA"/>
</dbReference>
<comment type="caution">
    <text evidence="3">The sequence shown here is derived from an EMBL/GenBank/DDBJ whole genome shotgun (WGS) entry which is preliminary data.</text>
</comment>